<dbReference type="AlphaFoldDB" id="A0A0F9EDQ4"/>
<name>A0A0F9EDQ4_9ZZZZ</name>
<reference evidence="1" key="1">
    <citation type="journal article" date="2015" name="Nature">
        <title>Complex archaea that bridge the gap between prokaryotes and eukaryotes.</title>
        <authorList>
            <person name="Spang A."/>
            <person name="Saw J.H."/>
            <person name="Jorgensen S.L."/>
            <person name="Zaremba-Niedzwiedzka K."/>
            <person name="Martijn J."/>
            <person name="Lind A.E."/>
            <person name="van Eijk R."/>
            <person name="Schleper C."/>
            <person name="Guy L."/>
            <person name="Ettema T.J."/>
        </authorList>
    </citation>
    <scope>NUCLEOTIDE SEQUENCE</scope>
</reference>
<accession>A0A0F9EDQ4</accession>
<proteinExistence type="predicted"/>
<dbReference type="EMBL" id="LAZR01035263">
    <property type="protein sequence ID" value="KKL27981.1"/>
    <property type="molecule type" value="Genomic_DNA"/>
</dbReference>
<evidence type="ECO:0000313" key="1">
    <source>
        <dbReference type="EMBL" id="KKL27981.1"/>
    </source>
</evidence>
<protein>
    <submittedName>
        <fullName evidence="1">Uncharacterized protein</fullName>
    </submittedName>
</protein>
<gene>
    <name evidence="1" type="ORF">LCGC14_2379740</name>
</gene>
<comment type="caution">
    <text evidence="1">The sequence shown here is derived from an EMBL/GenBank/DDBJ whole genome shotgun (WGS) entry which is preliminary data.</text>
</comment>
<sequence length="56" mass="6893">MNQIPRTEMKCEKHPKYQAKKYPTSGCEWCLYIWNFKQGAQHLMDEVDRKYREQLI</sequence>
<organism evidence="1">
    <name type="scientific">marine sediment metagenome</name>
    <dbReference type="NCBI Taxonomy" id="412755"/>
    <lineage>
        <taxon>unclassified sequences</taxon>
        <taxon>metagenomes</taxon>
        <taxon>ecological metagenomes</taxon>
    </lineage>
</organism>